<name>A0AAN5CFU5_9BILA</name>
<organism evidence="1 2">
    <name type="scientific">Pristionchus mayeri</name>
    <dbReference type="NCBI Taxonomy" id="1317129"/>
    <lineage>
        <taxon>Eukaryota</taxon>
        <taxon>Metazoa</taxon>
        <taxon>Ecdysozoa</taxon>
        <taxon>Nematoda</taxon>
        <taxon>Chromadorea</taxon>
        <taxon>Rhabditida</taxon>
        <taxon>Rhabditina</taxon>
        <taxon>Diplogasteromorpha</taxon>
        <taxon>Diplogasteroidea</taxon>
        <taxon>Neodiplogasteridae</taxon>
        <taxon>Pristionchus</taxon>
    </lineage>
</organism>
<dbReference type="AlphaFoldDB" id="A0AAN5CFU5"/>
<comment type="caution">
    <text evidence="1">The sequence shown here is derived from an EMBL/GenBank/DDBJ whole genome shotgun (WGS) entry which is preliminary data.</text>
</comment>
<gene>
    <name evidence="1" type="ORF">PMAYCL1PPCAC_10731</name>
</gene>
<dbReference type="EMBL" id="BTRK01000003">
    <property type="protein sequence ID" value="GMR40536.1"/>
    <property type="molecule type" value="Genomic_DNA"/>
</dbReference>
<proteinExistence type="predicted"/>
<feature type="non-terminal residue" evidence="1">
    <location>
        <position position="1"/>
    </location>
</feature>
<keyword evidence="2" id="KW-1185">Reference proteome</keyword>
<protein>
    <submittedName>
        <fullName evidence="1">Uncharacterized protein</fullName>
    </submittedName>
</protein>
<accession>A0AAN5CFU5</accession>
<reference evidence="2" key="1">
    <citation type="submission" date="2022-10" db="EMBL/GenBank/DDBJ databases">
        <title>Genome assembly of Pristionchus species.</title>
        <authorList>
            <person name="Yoshida K."/>
            <person name="Sommer R.J."/>
        </authorList>
    </citation>
    <scope>NUCLEOTIDE SEQUENCE [LARGE SCALE GENOMIC DNA]</scope>
    <source>
        <strain evidence="2">RS5460</strain>
    </source>
</reference>
<sequence>FRLFAVGISTLLVNILPNFVKFIEIQRKLLKLEENFPSRDQLVNSIVKSLRTCGEWNSTKRALEEFYGISVPEPMPSHSTLQTLRQSI</sequence>
<evidence type="ECO:0000313" key="1">
    <source>
        <dbReference type="EMBL" id="GMR40536.1"/>
    </source>
</evidence>
<evidence type="ECO:0000313" key="2">
    <source>
        <dbReference type="Proteomes" id="UP001328107"/>
    </source>
</evidence>
<feature type="non-terminal residue" evidence="1">
    <location>
        <position position="88"/>
    </location>
</feature>
<dbReference type="Proteomes" id="UP001328107">
    <property type="component" value="Unassembled WGS sequence"/>
</dbReference>